<gene>
    <name evidence="1" type="ORF">DSO57_1038454</name>
</gene>
<organism evidence="1 2">
    <name type="scientific">Entomophthora muscae</name>
    <dbReference type="NCBI Taxonomy" id="34485"/>
    <lineage>
        <taxon>Eukaryota</taxon>
        <taxon>Fungi</taxon>
        <taxon>Fungi incertae sedis</taxon>
        <taxon>Zoopagomycota</taxon>
        <taxon>Entomophthoromycotina</taxon>
        <taxon>Entomophthoromycetes</taxon>
        <taxon>Entomophthorales</taxon>
        <taxon>Entomophthoraceae</taxon>
        <taxon>Entomophthora</taxon>
    </lineage>
</organism>
<accession>A0ACC2SYU8</accession>
<feature type="non-terminal residue" evidence="1">
    <location>
        <position position="1"/>
    </location>
</feature>
<dbReference type="Proteomes" id="UP001165960">
    <property type="component" value="Unassembled WGS sequence"/>
</dbReference>
<keyword evidence="2" id="KW-1185">Reference proteome</keyword>
<proteinExistence type="predicted"/>
<sequence>ALKKMEDGEMFLLHDNGKKVEDRIVAYTTTQNLEQLNTTTTWLCSCTFTTCPSLCQEPTWQE</sequence>
<evidence type="ECO:0000313" key="1">
    <source>
        <dbReference type="EMBL" id="KAJ9067507.1"/>
    </source>
</evidence>
<dbReference type="EMBL" id="QTSX02004040">
    <property type="protein sequence ID" value="KAJ9067507.1"/>
    <property type="molecule type" value="Genomic_DNA"/>
</dbReference>
<reference evidence="1" key="1">
    <citation type="submission" date="2022-04" db="EMBL/GenBank/DDBJ databases">
        <title>Genome of the entomopathogenic fungus Entomophthora muscae.</title>
        <authorList>
            <person name="Elya C."/>
            <person name="Lovett B.R."/>
            <person name="Lee E."/>
            <person name="Macias A.M."/>
            <person name="Hajek A.E."/>
            <person name="De Bivort B.L."/>
            <person name="Kasson M.T."/>
            <person name="De Fine Licht H.H."/>
            <person name="Stajich J.E."/>
        </authorList>
    </citation>
    <scope>NUCLEOTIDE SEQUENCE</scope>
    <source>
        <strain evidence="1">Berkeley</strain>
    </source>
</reference>
<protein>
    <submittedName>
        <fullName evidence="1">Uncharacterized protein</fullName>
    </submittedName>
</protein>
<evidence type="ECO:0000313" key="2">
    <source>
        <dbReference type="Proteomes" id="UP001165960"/>
    </source>
</evidence>
<name>A0ACC2SYU8_9FUNG</name>
<comment type="caution">
    <text evidence="1">The sequence shown here is derived from an EMBL/GenBank/DDBJ whole genome shotgun (WGS) entry which is preliminary data.</text>
</comment>